<organism evidence="1 2">
    <name type="scientific">Pontibacter ramchanderi</name>
    <dbReference type="NCBI Taxonomy" id="1179743"/>
    <lineage>
        <taxon>Bacteria</taxon>
        <taxon>Pseudomonadati</taxon>
        <taxon>Bacteroidota</taxon>
        <taxon>Cytophagia</taxon>
        <taxon>Cytophagales</taxon>
        <taxon>Hymenobacteraceae</taxon>
        <taxon>Pontibacter</taxon>
    </lineage>
</organism>
<dbReference type="RefSeq" id="WP_101443546.1">
    <property type="nucleotide sequence ID" value="NZ_PJMU01000001.1"/>
</dbReference>
<gene>
    <name evidence="1" type="ORF">BD749_1383</name>
</gene>
<proteinExistence type="predicted"/>
<evidence type="ECO:0000313" key="2">
    <source>
        <dbReference type="Proteomes" id="UP000233782"/>
    </source>
</evidence>
<protein>
    <submittedName>
        <fullName evidence="1">Uncharacterized protein DUF4249</fullName>
    </submittedName>
</protein>
<dbReference type="InterPro" id="IPR025345">
    <property type="entry name" value="DUF4249"/>
</dbReference>
<dbReference type="Pfam" id="PF14054">
    <property type="entry name" value="DUF4249"/>
    <property type="match status" value="1"/>
</dbReference>
<dbReference type="Proteomes" id="UP000233782">
    <property type="component" value="Unassembled WGS sequence"/>
</dbReference>
<evidence type="ECO:0000313" key="1">
    <source>
        <dbReference type="EMBL" id="PKV76430.1"/>
    </source>
</evidence>
<dbReference type="PROSITE" id="PS51257">
    <property type="entry name" value="PROKAR_LIPOPROTEIN"/>
    <property type="match status" value="1"/>
</dbReference>
<reference evidence="1 2" key="1">
    <citation type="submission" date="2017-12" db="EMBL/GenBank/DDBJ databases">
        <title>Genomic Encyclopedia of Type Strains, Phase III (KMG-III): the genomes of soil and plant-associated and newly described type strains.</title>
        <authorList>
            <person name="Whitman W."/>
        </authorList>
    </citation>
    <scope>NUCLEOTIDE SEQUENCE [LARGE SCALE GENOMIC DNA]</scope>
    <source>
        <strain evidence="1 2">LP43</strain>
    </source>
</reference>
<dbReference type="OrthoDB" id="1062680at2"/>
<keyword evidence="2" id="KW-1185">Reference proteome</keyword>
<name>A0A2N3V488_9BACT</name>
<dbReference type="EMBL" id="PJMU01000001">
    <property type="protein sequence ID" value="PKV76430.1"/>
    <property type="molecule type" value="Genomic_DNA"/>
</dbReference>
<dbReference type="AlphaFoldDB" id="A0A2N3V488"/>
<comment type="caution">
    <text evidence="1">The sequence shown here is derived from an EMBL/GenBank/DDBJ whole genome shotgun (WGS) entry which is preliminary data.</text>
</comment>
<accession>A0A2N3V488</accession>
<sequence length="382" mass="43617">MNIRNWKNPIVWLIMLVFSGCVEPYFPEVKETTSSFLVVNGFLNANAPTTIQLLRTQNLNDTGTPPAETNATVIVESENGERFGLHETGGGTYMHPNLQLRQDTKYKLYIRTRSGSEYASDYVEVKSSPTIGDVRWKAEDGEVKIFVNSHDPNNKTQYYKWEYEQTWQFRPAFHSVLIYDKGEVRFREPSDAPISVCWKSENSTRVEIGSSVKLSEDRISDYRLLSIPYNSEKVSMKYSILVKQYALTRDAYEYQEMLKKNTENIGTLFDPLPSQLTSNIRSLSNPSETVIGYLSATTMETKRIFIDSRDLPRDWRLYFPTCEIDTVMIASGEVHERFTGGYLLPVDEIYGTGPGPIGYTYGTRACVDCTVQGSNVKPAYWE</sequence>